<protein>
    <submittedName>
        <fullName evidence="1">TIGR04282 family arsenosugar biosynthesis glycosyltransferase</fullName>
    </submittedName>
</protein>
<dbReference type="InterPro" id="IPR018641">
    <property type="entry name" value="Trfase_1_rSAM/seldom-assoc"/>
</dbReference>
<keyword evidence="2" id="KW-1185">Reference proteome</keyword>
<dbReference type="EMBL" id="JACVEW010000014">
    <property type="protein sequence ID" value="MBP0049069.1"/>
    <property type="molecule type" value="Genomic_DNA"/>
</dbReference>
<dbReference type="Proteomes" id="UP000810171">
    <property type="component" value="Unassembled WGS sequence"/>
</dbReference>
<organism evidence="1 2">
    <name type="scientific">Marinobacterium alkalitolerans</name>
    <dbReference type="NCBI Taxonomy" id="1542925"/>
    <lineage>
        <taxon>Bacteria</taxon>
        <taxon>Pseudomonadati</taxon>
        <taxon>Pseudomonadota</taxon>
        <taxon>Gammaproteobacteria</taxon>
        <taxon>Oceanospirillales</taxon>
        <taxon>Oceanospirillaceae</taxon>
        <taxon>Marinobacterium</taxon>
    </lineage>
</organism>
<sequence>MNTTRIIVIAKEPIPGFAKTRLIPALGEDATAALADRLLQHALSQALAADLGPVELCVAPHRDATYWKKHLQNGNVTLTQQAEGDLGVRMMLAAEQGLQHGCPVMLIGTDCPGLNARRLRALAEALSRHDACLGPVSDGGYALLGLHQAHPLLFTDMPWSTPDVARLTRERLQQLGWRWAECETLWDVDEPDDLIRLKADYPELAEYPELAGEPS</sequence>
<dbReference type="NCBIfam" id="TIGR04282">
    <property type="entry name" value="glyco_like_cofC"/>
    <property type="match status" value="1"/>
</dbReference>
<comment type="caution">
    <text evidence="1">The sequence shown here is derived from an EMBL/GenBank/DDBJ whole genome shotgun (WGS) entry which is preliminary data.</text>
</comment>
<proteinExistence type="predicted"/>
<name>A0ABS3ZBJ0_9GAMM</name>
<dbReference type="InterPro" id="IPR029044">
    <property type="entry name" value="Nucleotide-diphossugar_trans"/>
</dbReference>
<gene>
    <name evidence="1" type="ORF">H9C73_10000</name>
</gene>
<reference evidence="1 2" key="1">
    <citation type="submission" date="2020-09" db="EMBL/GenBank/DDBJ databases">
        <authorList>
            <person name="Tanuku N.R.S."/>
        </authorList>
    </citation>
    <scope>NUCLEOTIDE SEQUENCE [LARGE SCALE GENOMIC DNA]</scope>
    <source>
        <strain evidence="1 2">AK62</strain>
    </source>
</reference>
<dbReference type="PANTHER" id="PTHR36529">
    <property type="entry name" value="SLL1095 PROTEIN"/>
    <property type="match status" value="1"/>
</dbReference>
<accession>A0ABS3ZBJ0</accession>
<dbReference type="Gene3D" id="3.90.550.10">
    <property type="entry name" value="Spore Coat Polysaccharide Biosynthesis Protein SpsA, Chain A"/>
    <property type="match status" value="1"/>
</dbReference>
<dbReference type="Pfam" id="PF09837">
    <property type="entry name" value="DUF2064"/>
    <property type="match status" value="1"/>
</dbReference>
<dbReference type="SUPFAM" id="SSF53448">
    <property type="entry name" value="Nucleotide-diphospho-sugar transferases"/>
    <property type="match status" value="1"/>
</dbReference>
<dbReference type="PANTHER" id="PTHR36529:SF1">
    <property type="entry name" value="GLYCOSYLTRANSFERASE"/>
    <property type="match status" value="1"/>
</dbReference>
<evidence type="ECO:0000313" key="2">
    <source>
        <dbReference type="Proteomes" id="UP000810171"/>
    </source>
</evidence>
<dbReference type="RefSeq" id="WP_209287690.1">
    <property type="nucleotide sequence ID" value="NZ_JACVEW010000014.1"/>
</dbReference>
<evidence type="ECO:0000313" key="1">
    <source>
        <dbReference type="EMBL" id="MBP0049069.1"/>
    </source>
</evidence>